<dbReference type="Proteomes" id="UP000799439">
    <property type="component" value="Unassembled WGS sequence"/>
</dbReference>
<gene>
    <name evidence="1" type="ORF">K461DRAFT_169502</name>
</gene>
<evidence type="ECO:0000313" key="1">
    <source>
        <dbReference type="EMBL" id="KAF2151217.1"/>
    </source>
</evidence>
<name>A0A9P4J0I0_9PEZI</name>
<organism evidence="1 2">
    <name type="scientific">Myriangium duriaei CBS 260.36</name>
    <dbReference type="NCBI Taxonomy" id="1168546"/>
    <lineage>
        <taxon>Eukaryota</taxon>
        <taxon>Fungi</taxon>
        <taxon>Dikarya</taxon>
        <taxon>Ascomycota</taxon>
        <taxon>Pezizomycotina</taxon>
        <taxon>Dothideomycetes</taxon>
        <taxon>Dothideomycetidae</taxon>
        <taxon>Myriangiales</taxon>
        <taxon>Myriangiaceae</taxon>
        <taxon>Myriangium</taxon>
    </lineage>
</organism>
<dbReference type="EMBL" id="ML996088">
    <property type="protein sequence ID" value="KAF2151217.1"/>
    <property type="molecule type" value="Genomic_DNA"/>
</dbReference>
<dbReference type="AlphaFoldDB" id="A0A9P4J0I0"/>
<dbReference type="OrthoDB" id="4392610at2759"/>
<accession>A0A9P4J0I0</accession>
<keyword evidence="2" id="KW-1185">Reference proteome</keyword>
<evidence type="ECO:0000313" key="2">
    <source>
        <dbReference type="Proteomes" id="UP000799439"/>
    </source>
</evidence>
<protein>
    <submittedName>
        <fullName evidence="1">DUF1763-domain-containing protein</fullName>
    </submittedName>
</protein>
<sequence length="123" mass="14437">MASPAEVRLAYRHLLTASYRAVKFSKPGRYVMLDRLRTAFRTNSVGDYDSVKLARTLEFLRGAAAVNGIEHRLLRNLTHYWWQDLPESKKSMRPLDVKEHRERAQEDVNEVLREMGRTMNIYV</sequence>
<proteinExistence type="predicted"/>
<comment type="caution">
    <text evidence="1">The sequence shown here is derived from an EMBL/GenBank/DDBJ whole genome shotgun (WGS) entry which is preliminary data.</text>
</comment>
<reference evidence="1" key="1">
    <citation type="journal article" date="2020" name="Stud. Mycol.">
        <title>101 Dothideomycetes genomes: a test case for predicting lifestyles and emergence of pathogens.</title>
        <authorList>
            <person name="Haridas S."/>
            <person name="Albert R."/>
            <person name="Binder M."/>
            <person name="Bloem J."/>
            <person name="Labutti K."/>
            <person name="Salamov A."/>
            <person name="Andreopoulos B."/>
            <person name="Baker S."/>
            <person name="Barry K."/>
            <person name="Bills G."/>
            <person name="Bluhm B."/>
            <person name="Cannon C."/>
            <person name="Castanera R."/>
            <person name="Culley D."/>
            <person name="Daum C."/>
            <person name="Ezra D."/>
            <person name="Gonzalez J."/>
            <person name="Henrissat B."/>
            <person name="Kuo A."/>
            <person name="Liang C."/>
            <person name="Lipzen A."/>
            <person name="Lutzoni F."/>
            <person name="Magnuson J."/>
            <person name="Mondo S."/>
            <person name="Nolan M."/>
            <person name="Ohm R."/>
            <person name="Pangilinan J."/>
            <person name="Park H.-J."/>
            <person name="Ramirez L."/>
            <person name="Alfaro M."/>
            <person name="Sun H."/>
            <person name="Tritt A."/>
            <person name="Yoshinaga Y."/>
            <person name="Zwiers L.-H."/>
            <person name="Turgeon B."/>
            <person name="Goodwin S."/>
            <person name="Spatafora J."/>
            <person name="Crous P."/>
            <person name="Grigoriev I."/>
        </authorList>
    </citation>
    <scope>NUCLEOTIDE SEQUENCE</scope>
    <source>
        <strain evidence="1">CBS 260.36</strain>
    </source>
</reference>